<dbReference type="Proteomes" id="UP000184604">
    <property type="component" value="Chromosome"/>
</dbReference>
<dbReference type="Pfam" id="PF13484">
    <property type="entry name" value="Fer4_16"/>
    <property type="match status" value="1"/>
</dbReference>
<dbReference type="AlphaFoldDB" id="A0A1L5F7R9"/>
<evidence type="ECO:0000313" key="3">
    <source>
        <dbReference type="EMBL" id="APM39076.1"/>
    </source>
</evidence>
<dbReference type="GO" id="GO:0051539">
    <property type="term" value="F:4 iron, 4 sulfur cluster binding"/>
    <property type="evidence" value="ECO:0007669"/>
    <property type="project" value="UniProtKB-KW"/>
</dbReference>
<dbReference type="RefSeq" id="WP_073538714.1">
    <property type="nucleotide sequence ID" value="NZ_CP018335.1"/>
</dbReference>
<accession>A0A1L5F7R9</accession>
<dbReference type="PROSITE" id="PS51379">
    <property type="entry name" value="4FE4S_FER_2"/>
    <property type="match status" value="1"/>
</dbReference>
<sequence length="343" mass="39929">MHTIEKMIQNKAYELGYEKCGIIPISLMEGYAEKFKERIEKVPKSKMFYENQKRLLNPLAMYPWAKSVVVLAASYGKYKIPEVVKGHIAKSYLFDTRIDKNTREYQNNRALEKYMQELGLKVETNQKFGVVGMRWAALQAGIGIIRRNNFLYTESGSWVHLEAWITDREMELKETNEVPQCPKACNRCIASCPTKSLSAPYTMSPTECVSFLTTFGGRNLPQEPLSRTFGNCIYGCDICQDVCPMNKGKWKEEEEFPGLAELSSALTPENILNMEEEFYREKVQPKFFYLSAEELWKWKVDVLCYMRNSYNETYRPLIINACNNENYKIREMACSICRELYLQ</sequence>
<keyword evidence="1" id="KW-0411">Iron-sulfur</keyword>
<dbReference type="PANTHER" id="PTHR30002">
    <property type="entry name" value="EPOXYQUEUOSINE REDUCTASE"/>
    <property type="match status" value="1"/>
</dbReference>
<dbReference type="OrthoDB" id="9784571at2"/>
<name>A0A1L5F7R9_CLOKL</name>
<feature type="domain" description="4Fe-4S ferredoxin-type" evidence="2">
    <location>
        <begin position="223"/>
        <end position="253"/>
    </location>
</feature>
<evidence type="ECO:0000256" key="1">
    <source>
        <dbReference type="ARBA" id="ARBA00022485"/>
    </source>
</evidence>
<dbReference type="GO" id="GO:0052693">
    <property type="term" value="F:epoxyqueuosine reductase activity"/>
    <property type="evidence" value="ECO:0007669"/>
    <property type="project" value="TreeGrafter"/>
</dbReference>
<organism evidence="3 4">
    <name type="scientific">Clostridium kluyveri</name>
    <dbReference type="NCBI Taxonomy" id="1534"/>
    <lineage>
        <taxon>Bacteria</taxon>
        <taxon>Bacillati</taxon>
        <taxon>Bacillota</taxon>
        <taxon>Clostridia</taxon>
        <taxon>Eubacteriales</taxon>
        <taxon>Clostridiaceae</taxon>
        <taxon>Clostridium</taxon>
    </lineage>
</organism>
<dbReference type="EMBL" id="CP018335">
    <property type="protein sequence ID" value="APM39076.1"/>
    <property type="molecule type" value="Genomic_DNA"/>
</dbReference>
<gene>
    <name evidence="3" type="ORF">BS101_10115</name>
</gene>
<dbReference type="InterPro" id="IPR017896">
    <property type="entry name" value="4Fe4S_Fe-S-bd"/>
</dbReference>
<protein>
    <submittedName>
        <fullName evidence="3">Fe-S oxidoreductase</fullName>
    </submittedName>
</protein>
<evidence type="ECO:0000313" key="4">
    <source>
        <dbReference type="Proteomes" id="UP000184604"/>
    </source>
</evidence>
<proteinExistence type="predicted"/>
<reference evidence="3 4" key="1">
    <citation type="submission" date="2016-12" db="EMBL/GenBank/DDBJ databases">
        <title>Complete genome sequence of Clostridium kluyveri JZZ isolated from the pit mud of a Chinese flavor liquor-making factory.</title>
        <authorList>
            <person name="Wang Y."/>
        </authorList>
    </citation>
    <scope>NUCLEOTIDE SEQUENCE [LARGE SCALE GENOMIC DNA]</scope>
    <source>
        <strain evidence="3 4">JZZ</strain>
    </source>
</reference>
<dbReference type="SUPFAM" id="SSF54862">
    <property type="entry name" value="4Fe-4S ferredoxins"/>
    <property type="match status" value="1"/>
</dbReference>
<keyword evidence="1" id="KW-0408">Iron</keyword>
<keyword evidence="1" id="KW-0004">4Fe-4S</keyword>
<dbReference type="PANTHER" id="PTHR30002:SF4">
    <property type="entry name" value="EPOXYQUEUOSINE REDUCTASE"/>
    <property type="match status" value="1"/>
</dbReference>
<dbReference type="GO" id="GO:0008616">
    <property type="term" value="P:tRNA queuosine(34) biosynthetic process"/>
    <property type="evidence" value="ECO:0007669"/>
    <property type="project" value="InterPro"/>
</dbReference>
<evidence type="ECO:0000259" key="2">
    <source>
        <dbReference type="PROSITE" id="PS51379"/>
    </source>
</evidence>
<dbReference type="InterPro" id="IPR004453">
    <property type="entry name" value="QueG"/>
</dbReference>
<keyword evidence="1" id="KW-0479">Metal-binding</keyword>